<name>A0A9P8QLM5_9HYPO</name>
<sequence>MPETSEPQSCPEKPIVQRNGFRICDGIFSVGSVSRVSGSRLHELFNPSTLGLKRDQKRAAEEARQLFGKPFYAAQLTHYGIPFQASAAGSELFFLLKDAAREGRCNQVPESVRELEAAMRRDYEPLHRKWESDMAAWRAAKERRDDEAFEKCKTPVEKANFDLQRFMDFYFLTDGKPDQAKTLEPLALHGFAKAWKLESMAWSTPGLHACNGGMSDDRTLCIGWDRGEVFKLARSITERAYTADKALRKAKWEQQLEAHRRYTARKQSRETAGGADGCPKPFSLDSCQGSYIIQCDTITEGWTSDMTGDTLMMDISRGNGGGLSAHFHFGIVRGTMVFSLSDNIVKALADGDSDASSRSEDADGYEEGNGGDDRQDDKGDGESGDKDDVDQQQSAIGGKKRKSGEASLEQGTEPADASAKRRKTGNLPPPSPTRRLYFQLDGYDANEGDAFPEPDPGHIDFLSDDCAAFAGLAYRLTFVADNVEFRGYKLKTASPFSPIRRDRYGVGC</sequence>
<comment type="caution">
    <text evidence="2">The sequence shown here is derived from an EMBL/GenBank/DDBJ whole genome shotgun (WGS) entry which is preliminary data.</text>
</comment>
<evidence type="ECO:0000313" key="3">
    <source>
        <dbReference type="Proteomes" id="UP000827724"/>
    </source>
</evidence>
<dbReference type="OrthoDB" id="4630416at2759"/>
<dbReference type="AlphaFoldDB" id="A0A9P8QLM5"/>
<organism evidence="2 3">
    <name type="scientific">Trichoderma cornu-damae</name>
    <dbReference type="NCBI Taxonomy" id="654480"/>
    <lineage>
        <taxon>Eukaryota</taxon>
        <taxon>Fungi</taxon>
        <taxon>Dikarya</taxon>
        <taxon>Ascomycota</taxon>
        <taxon>Pezizomycotina</taxon>
        <taxon>Sordariomycetes</taxon>
        <taxon>Hypocreomycetidae</taxon>
        <taxon>Hypocreales</taxon>
        <taxon>Hypocreaceae</taxon>
        <taxon>Trichoderma</taxon>
    </lineage>
</organism>
<dbReference type="EMBL" id="JAIWOZ010000002">
    <property type="protein sequence ID" value="KAH6608570.1"/>
    <property type="molecule type" value="Genomic_DNA"/>
</dbReference>
<proteinExistence type="predicted"/>
<dbReference type="Proteomes" id="UP000827724">
    <property type="component" value="Unassembled WGS sequence"/>
</dbReference>
<evidence type="ECO:0000256" key="1">
    <source>
        <dbReference type="SAM" id="MobiDB-lite"/>
    </source>
</evidence>
<feature type="compositionally biased region" description="Basic and acidic residues" evidence="1">
    <location>
        <begin position="371"/>
        <end position="386"/>
    </location>
</feature>
<keyword evidence="3" id="KW-1185">Reference proteome</keyword>
<feature type="region of interest" description="Disordered" evidence="1">
    <location>
        <begin position="350"/>
        <end position="435"/>
    </location>
</feature>
<gene>
    <name evidence="2" type="ORF">Trco_001916</name>
</gene>
<evidence type="ECO:0000313" key="2">
    <source>
        <dbReference type="EMBL" id="KAH6608570.1"/>
    </source>
</evidence>
<accession>A0A9P8QLM5</accession>
<reference evidence="2" key="1">
    <citation type="submission" date="2021-08" db="EMBL/GenBank/DDBJ databases">
        <title>Chromosome-Level Trichoderma cornu-damae using Hi-C Data.</title>
        <authorList>
            <person name="Kim C.S."/>
        </authorList>
    </citation>
    <scope>NUCLEOTIDE SEQUENCE</scope>
    <source>
        <strain evidence="2">KA19-0412C</strain>
    </source>
</reference>
<protein>
    <submittedName>
        <fullName evidence="2">Uncharacterized protein</fullName>
    </submittedName>
</protein>